<keyword evidence="3 8" id="KW-0418">Kinase</keyword>
<keyword evidence="6" id="KW-0472">Membrane</keyword>
<reference evidence="8 9" key="1">
    <citation type="submission" date="2018-06" db="EMBL/GenBank/DDBJ databases">
        <title>Actinomadura craniellae sp. nov. isolated from marine sponge Craniella sp.</title>
        <authorList>
            <person name="Li L."/>
            <person name="Xu Q.H."/>
            <person name="Lin H.W."/>
            <person name="Lu Y.H."/>
        </authorList>
    </citation>
    <scope>NUCLEOTIDE SEQUENCE [LARGE SCALE GENOMIC DNA]</scope>
    <source>
        <strain evidence="8 9">LHW63021</strain>
    </source>
</reference>
<feature type="region of interest" description="Disordered" evidence="5">
    <location>
        <begin position="1"/>
        <end position="22"/>
    </location>
</feature>
<feature type="region of interest" description="Disordered" evidence="5">
    <location>
        <begin position="322"/>
        <end position="342"/>
    </location>
</feature>
<keyword evidence="2" id="KW-0547">Nucleotide-binding</keyword>
<evidence type="ECO:0000259" key="7">
    <source>
        <dbReference type="PROSITE" id="PS50011"/>
    </source>
</evidence>
<sequence length="498" mass="51823">MGQYAEVSMPDARPLRPGDPEQLGDYEIVGLAGEGSQATVYLGRSPAGGSVAVKLLRVLPSNDPVTRTLFTRAFDQAKQAQSQGVASLLDVGLDGERPYIVSEFVDGPSLQRLVDQDGPRGPNALERIAVGTATALTALHLAGVVHHAFKPGNVLLAVDGPRVVDFGIAQALEKVGAAGPAMAGNPAFMAPEQLSGVGVGPAADVFAWGGTMVFAATGRLPFGDDSGPAVMQRIMYEEPDLTELPPSLRGIVAEALAKDPGRRPSARQILDRLLGLDDLVSAMPDAMVTEAKTLAAEPVPHPAPVGPVTFEDHNSTAIQDLLPPVWEPDTPRPAAGGGGGRKNNRALGVIASVGIGVLAGVVLIALVLWPQLDDSPATPSPSPSTAAGNAPVDSVPQAFAGTWSGTAINAQRGNASFPVQVTFQPGQATAAVVYPRNRCRGTLTFKRGTEQRLEMDLQISRGCTSGSVVVTRQQDGSLQYAWKRPGTALTYQATLTRG</sequence>
<evidence type="ECO:0000256" key="4">
    <source>
        <dbReference type="ARBA" id="ARBA00022840"/>
    </source>
</evidence>
<dbReference type="GO" id="GO:0005524">
    <property type="term" value="F:ATP binding"/>
    <property type="evidence" value="ECO:0007669"/>
    <property type="project" value="UniProtKB-KW"/>
</dbReference>
<evidence type="ECO:0000256" key="6">
    <source>
        <dbReference type="SAM" id="Phobius"/>
    </source>
</evidence>
<dbReference type="InterPro" id="IPR011009">
    <property type="entry name" value="Kinase-like_dom_sf"/>
</dbReference>
<feature type="domain" description="Protein kinase" evidence="7">
    <location>
        <begin position="26"/>
        <end position="280"/>
    </location>
</feature>
<dbReference type="Gene3D" id="3.30.200.20">
    <property type="entry name" value="Phosphorylase Kinase, domain 1"/>
    <property type="match status" value="1"/>
</dbReference>
<dbReference type="PANTHER" id="PTHR43289:SF34">
    <property type="entry name" value="SERINE_THREONINE-PROTEIN KINASE YBDM-RELATED"/>
    <property type="match status" value="1"/>
</dbReference>
<proteinExistence type="predicted"/>
<organism evidence="8 9">
    <name type="scientific">Actinomadura craniellae</name>
    <dbReference type="NCBI Taxonomy" id="2231787"/>
    <lineage>
        <taxon>Bacteria</taxon>
        <taxon>Bacillati</taxon>
        <taxon>Actinomycetota</taxon>
        <taxon>Actinomycetes</taxon>
        <taxon>Streptosporangiales</taxon>
        <taxon>Thermomonosporaceae</taxon>
        <taxon>Actinomadura</taxon>
    </lineage>
</organism>
<keyword evidence="9" id="KW-1185">Reference proteome</keyword>
<keyword evidence="1" id="KW-0808">Transferase</keyword>
<dbReference type="AlphaFoldDB" id="A0A365H3P1"/>
<keyword evidence="8" id="KW-0723">Serine/threonine-protein kinase</keyword>
<evidence type="ECO:0000256" key="3">
    <source>
        <dbReference type="ARBA" id="ARBA00022777"/>
    </source>
</evidence>
<protein>
    <submittedName>
        <fullName evidence="8">Serine/threonine protein kinase</fullName>
    </submittedName>
</protein>
<evidence type="ECO:0000256" key="2">
    <source>
        <dbReference type="ARBA" id="ARBA00022741"/>
    </source>
</evidence>
<evidence type="ECO:0000256" key="1">
    <source>
        <dbReference type="ARBA" id="ARBA00022679"/>
    </source>
</evidence>
<dbReference type="PROSITE" id="PS50011">
    <property type="entry name" value="PROTEIN_KINASE_DOM"/>
    <property type="match status" value="1"/>
</dbReference>
<dbReference type="PANTHER" id="PTHR43289">
    <property type="entry name" value="MITOGEN-ACTIVATED PROTEIN KINASE KINASE KINASE 20-RELATED"/>
    <property type="match status" value="1"/>
</dbReference>
<feature type="transmembrane region" description="Helical" evidence="6">
    <location>
        <begin position="346"/>
        <end position="369"/>
    </location>
</feature>
<evidence type="ECO:0000313" key="8">
    <source>
        <dbReference type="EMBL" id="RAY13638.1"/>
    </source>
</evidence>
<dbReference type="Gene3D" id="1.10.510.10">
    <property type="entry name" value="Transferase(Phosphotransferase) domain 1"/>
    <property type="match status" value="1"/>
</dbReference>
<dbReference type="GO" id="GO:0004674">
    <property type="term" value="F:protein serine/threonine kinase activity"/>
    <property type="evidence" value="ECO:0007669"/>
    <property type="project" value="UniProtKB-KW"/>
</dbReference>
<gene>
    <name evidence="8" type="ORF">DPM19_18375</name>
</gene>
<evidence type="ECO:0000256" key="5">
    <source>
        <dbReference type="SAM" id="MobiDB-lite"/>
    </source>
</evidence>
<dbReference type="InterPro" id="IPR000719">
    <property type="entry name" value="Prot_kinase_dom"/>
</dbReference>
<dbReference type="EMBL" id="QLYX01000008">
    <property type="protein sequence ID" value="RAY13638.1"/>
    <property type="molecule type" value="Genomic_DNA"/>
</dbReference>
<dbReference type="CDD" id="cd14014">
    <property type="entry name" value="STKc_PknB_like"/>
    <property type="match status" value="1"/>
</dbReference>
<dbReference type="Proteomes" id="UP000251891">
    <property type="component" value="Unassembled WGS sequence"/>
</dbReference>
<comment type="caution">
    <text evidence="8">The sequence shown here is derived from an EMBL/GenBank/DDBJ whole genome shotgun (WGS) entry which is preliminary data.</text>
</comment>
<keyword evidence="6" id="KW-1133">Transmembrane helix</keyword>
<evidence type="ECO:0000313" key="9">
    <source>
        <dbReference type="Proteomes" id="UP000251891"/>
    </source>
</evidence>
<keyword evidence="4" id="KW-0067">ATP-binding</keyword>
<dbReference type="Pfam" id="PF00069">
    <property type="entry name" value="Pkinase"/>
    <property type="match status" value="1"/>
</dbReference>
<name>A0A365H3P1_9ACTN</name>
<dbReference type="SUPFAM" id="SSF56112">
    <property type="entry name" value="Protein kinase-like (PK-like)"/>
    <property type="match status" value="1"/>
</dbReference>
<keyword evidence="6" id="KW-0812">Transmembrane</keyword>
<accession>A0A365H3P1</accession>